<gene>
    <name evidence="1" type="ORF">GCG54_00014413</name>
</gene>
<evidence type="ECO:0000313" key="2">
    <source>
        <dbReference type="Proteomes" id="UP000613401"/>
    </source>
</evidence>
<reference evidence="1" key="1">
    <citation type="journal article" date="2020" name="Phytopathology">
        <title>Genome sequence and comparative analysis of Colletotrichum gloeosporioides isolated from Liriodendron leaves.</title>
        <authorList>
            <person name="Fu F.F."/>
            <person name="Hao Z."/>
            <person name="Wang P."/>
            <person name="Lu Y."/>
            <person name="Xue L.J."/>
            <person name="Wei G."/>
            <person name="Tian Y."/>
            <person name="Baishi H."/>
            <person name="Xu H."/>
            <person name="Shi J."/>
            <person name="Cheng T."/>
            <person name="Wang G."/>
            <person name="Yi Y."/>
            <person name="Chen J."/>
        </authorList>
    </citation>
    <scope>NUCLEOTIDE SEQUENCE</scope>
    <source>
        <strain evidence="1">Lc1</strain>
    </source>
</reference>
<protein>
    <submittedName>
        <fullName evidence="1">Uncharacterized protein</fullName>
    </submittedName>
</protein>
<dbReference type="AlphaFoldDB" id="A0A8H4FRF5"/>
<dbReference type="RefSeq" id="XP_045270826.1">
    <property type="nucleotide sequence ID" value="XM_045414248.1"/>
</dbReference>
<dbReference type="Proteomes" id="UP000613401">
    <property type="component" value="Unassembled WGS sequence"/>
</dbReference>
<keyword evidence="2" id="KW-1185">Reference proteome</keyword>
<dbReference type="Pfam" id="PF26639">
    <property type="entry name" value="Het-6_barrel"/>
    <property type="match status" value="1"/>
</dbReference>
<comment type="caution">
    <text evidence="1">The sequence shown here is derived from an EMBL/GenBank/DDBJ whole genome shotgun (WGS) entry which is preliminary data.</text>
</comment>
<sequence>MFEGGRVPFVLRPNEDGLYSLVGECYVHGLMHGEWKRPNRKVKFQTTSFALK</sequence>
<evidence type="ECO:0000313" key="1">
    <source>
        <dbReference type="EMBL" id="KAF3811667.1"/>
    </source>
</evidence>
<organism evidence="1 2">
    <name type="scientific">Colletotrichum gloeosporioides</name>
    <name type="common">Anthracnose fungus</name>
    <name type="synonym">Glomerella cingulata</name>
    <dbReference type="NCBI Taxonomy" id="474922"/>
    <lineage>
        <taxon>Eukaryota</taxon>
        <taxon>Fungi</taxon>
        <taxon>Dikarya</taxon>
        <taxon>Ascomycota</taxon>
        <taxon>Pezizomycotina</taxon>
        <taxon>Sordariomycetes</taxon>
        <taxon>Hypocreomycetidae</taxon>
        <taxon>Glomerellales</taxon>
        <taxon>Glomerellaceae</taxon>
        <taxon>Colletotrichum</taxon>
        <taxon>Colletotrichum gloeosporioides species complex</taxon>
    </lineage>
</organism>
<reference evidence="1" key="2">
    <citation type="submission" date="2020-03" db="EMBL/GenBank/DDBJ databases">
        <authorList>
            <person name="Fu F.-F."/>
            <person name="Chen J."/>
        </authorList>
    </citation>
    <scope>NUCLEOTIDE SEQUENCE</scope>
    <source>
        <strain evidence="1">Lc1</strain>
    </source>
</reference>
<dbReference type="GeneID" id="69021526"/>
<proteinExistence type="predicted"/>
<accession>A0A8H4FRF5</accession>
<dbReference type="EMBL" id="WVTB01000006">
    <property type="protein sequence ID" value="KAF3811667.1"/>
    <property type="molecule type" value="Genomic_DNA"/>
</dbReference>
<name>A0A8H4FRF5_COLGL</name>